<reference evidence="2 3" key="1">
    <citation type="journal article" date="2021" name="BMC Biol.">
        <title>Horizontally acquired antibacterial genes associated with adaptive radiation of ladybird beetles.</title>
        <authorList>
            <person name="Li H.S."/>
            <person name="Tang X.F."/>
            <person name="Huang Y.H."/>
            <person name="Xu Z.Y."/>
            <person name="Chen M.L."/>
            <person name="Du X.Y."/>
            <person name="Qiu B.Y."/>
            <person name="Chen P.T."/>
            <person name="Zhang W."/>
            <person name="Slipinski A."/>
            <person name="Escalona H.E."/>
            <person name="Waterhouse R.M."/>
            <person name="Zwick A."/>
            <person name="Pang H."/>
        </authorList>
    </citation>
    <scope>NUCLEOTIDE SEQUENCE [LARGE SCALE GENOMIC DNA]</scope>
    <source>
        <strain evidence="2">SYSU2018</strain>
    </source>
</reference>
<sequence length="116" mass="13184">MVSKTFVFCIALSFFFIGVQSDEFVNLLTNITSKDQLYFVQYHVTRGYFVLNNIPTDSFKQGFSEEYSEQMYQTFLTLSQPQNSSEAPSVYISDLSCMICTPEGHCFDPTDAGTHP</sequence>
<organism evidence="2 3">
    <name type="scientific">Cryptolaemus montrouzieri</name>
    <dbReference type="NCBI Taxonomy" id="559131"/>
    <lineage>
        <taxon>Eukaryota</taxon>
        <taxon>Metazoa</taxon>
        <taxon>Ecdysozoa</taxon>
        <taxon>Arthropoda</taxon>
        <taxon>Hexapoda</taxon>
        <taxon>Insecta</taxon>
        <taxon>Pterygota</taxon>
        <taxon>Neoptera</taxon>
        <taxon>Endopterygota</taxon>
        <taxon>Coleoptera</taxon>
        <taxon>Polyphaga</taxon>
        <taxon>Cucujiformia</taxon>
        <taxon>Coccinelloidea</taxon>
        <taxon>Coccinellidae</taxon>
        <taxon>Scymninae</taxon>
        <taxon>Scymnini</taxon>
        <taxon>Cryptolaemus</taxon>
    </lineage>
</organism>
<keyword evidence="1" id="KW-0732">Signal</keyword>
<keyword evidence="3" id="KW-1185">Reference proteome</keyword>
<evidence type="ECO:0000313" key="2">
    <source>
        <dbReference type="EMBL" id="KAL3284546.1"/>
    </source>
</evidence>
<comment type="caution">
    <text evidence="2">The sequence shown here is derived from an EMBL/GenBank/DDBJ whole genome shotgun (WGS) entry which is preliminary data.</text>
</comment>
<protein>
    <submittedName>
        <fullName evidence="2">Uncharacterized protein</fullName>
    </submittedName>
</protein>
<dbReference type="AlphaFoldDB" id="A0ABD2P1L4"/>
<dbReference type="Proteomes" id="UP001516400">
    <property type="component" value="Unassembled WGS sequence"/>
</dbReference>
<gene>
    <name evidence="2" type="ORF">HHI36_018703</name>
</gene>
<evidence type="ECO:0000313" key="3">
    <source>
        <dbReference type="Proteomes" id="UP001516400"/>
    </source>
</evidence>
<feature type="chain" id="PRO_5044793815" evidence="1">
    <location>
        <begin position="22"/>
        <end position="116"/>
    </location>
</feature>
<name>A0ABD2P1L4_9CUCU</name>
<proteinExistence type="predicted"/>
<dbReference type="EMBL" id="JABFTP020000165">
    <property type="protein sequence ID" value="KAL3284546.1"/>
    <property type="molecule type" value="Genomic_DNA"/>
</dbReference>
<feature type="signal peptide" evidence="1">
    <location>
        <begin position="1"/>
        <end position="21"/>
    </location>
</feature>
<evidence type="ECO:0000256" key="1">
    <source>
        <dbReference type="SAM" id="SignalP"/>
    </source>
</evidence>
<accession>A0ABD2P1L4</accession>